<dbReference type="InterPro" id="IPR027417">
    <property type="entry name" value="P-loop_NTPase"/>
</dbReference>
<keyword evidence="1" id="KW-1133">Transmembrane helix</keyword>
<keyword evidence="1" id="KW-0472">Membrane</keyword>
<evidence type="ECO:0000259" key="2">
    <source>
        <dbReference type="Pfam" id="PF01935"/>
    </source>
</evidence>
<evidence type="ECO:0000259" key="3">
    <source>
        <dbReference type="Pfam" id="PF26449"/>
    </source>
</evidence>
<evidence type="ECO:0000256" key="1">
    <source>
        <dbReference type="SAM" id="Phobius"/>
    </source>
</evidence>
<name>A0A931SDU7_9BACT</name>
<feature type="domain" description="Helicase HerA central" evidence="2">
    <location>
        <begin position="387"/>
        <end position="457"/>
    </location>
</feature>
<dbReference type="InterPro" id="IPR051162">
    <property type="entry name" value="T4SS_component"/>
</dbReference>
<comment type="caution">
    <text evidence="4">The sequence shown here is derived from an EMBL/GenBank/DDBJ whole genome shotgun (WGS) entry which is preliminary data.</text>
</comment>
<dbReference type="PANTHER" id="PTHR30121:SF6">
    <property type="entry name" value="SLR6007 PROTEIN"/>
    <property type="match status" value="1"/>
</dbReference>
<keyword evidence="1" id="KW-0812">Transmembrane</keyword>
<dbReference type="Proteomes" id="UP000724148">
    <property type="component" value="Unassembled WGS sequence"/>
</dbReference>
<feature type="non-terminal residue" evidence="4">
    <location>
        <position position="704"/>
    </location>
</feature>
<proteinExistence type="predicted"/>
<gene>
    <name evidence="4" type="ORF">HYT40_03945</name>
</gene>
<dbReference type="PANTHER" id="PTHR30121">
    <property type="entry name" value="UNCHARACTERIZED PROTEIN YJGR-RELATED"/>
    <property type="match status" value="1"/>
</dbReference>
<dbReference type="InterPro" id="IPR002789">
    <property type="entry name" value="HerA_central"/>
</dbReference>
<dbReference type="AlphaFoldDB" id="A0A931SDU7"/>
<feature type="domain" description="DUF8128" evidence="3">
    <location>
        <begin position="71"/>
        <end position="356"/>
    </location>
</feature>
<feature type="transmembrane region" description="Helical" evidence="1">
    <location>
        <begin position="6"/>
        <end position="32"/>
    </location>
</feature>
<dbReference type="Pfam" id="PF01935">
    <property type="entry name" value="DUF87"/>
    <property type="match status" value="1"/>
</dbReference>
<reference evidence="4" key="1">
    <citation type="submission" date="2020-07" db="EMBL/GenBank/DDBJ databases">
        <title>Huge and variable diversity of episymbiotic CPR bacteria and DPANN archaea in groundwater ecosystems.</title>
        <authorList>
            <person name="He C.Y."/>
            <person name="Keren R."/>
            <person name="Whittaker M."/>
            <person name="Farag I.F."/>
            <person name="Doudna J."/>
            <person name="Cate J.H.D."/>
            <person name="Banfield J.F."/>
        </authorList>
    </citation>
    <scope>NUCLEOTIDE SEQUENCE</scope>
    <source>
        <strain evidence="4">NC_groundwater_193_Ag_S-0.1um_51_7</strain>
    </source>
</reference>
<dbReference type="InterPro" id="IPR058441">
    <property type="entry name" value="DUF8128"/>
</dbReference>
<accession>A0A931SDU7</accession>
<dbReference type="EMBL" id="JACOZA010000096">
    <property type="protein sequence ID" value="MBI2097264.1"/>
    <property type="molecule type" value="Genomic_DNA"/>
</dbReference>
<organism evidence="4 5">
    <name type="scientific">Candidatus Sungiibacteriota bacterium</name>
    <dbReference type="NCBI Taxonomy" id="2750080"/>
    <lineage>
        <taxon>Bacteria</taxon>
        <taxon>Candidatus Sungiibacteriota</taxon>
    </lineage>
</organism>
<sequence length="704" mass="79012">MQDSLFILYLYTAGIAVLFFAIGGWVFFYWLVRRIRIQRAMNLVLLSVRLPTAVATEEAGGLERLREKIGVMEQFYSGLSVIKGGGFFSGSPWIALELTVPARSTELSFYIAVPRRSADAVEKLVHAYYPDAAVERVVDYNIFTPDGQVAISHAALAAGQLLPLRTYKTLEADPLKVIASVFTKLDEETEGAALQVVFRPAPSKVRKRILAAAERYQKGEKSPTGGKILKDIVAGPKAKKPEGEPRWVSPADEARGKALQEKAARALFDVNLRLVASAPSGERADMILQSLEQAFLQLNEPNLNSLRFVREKKRILPHAAFEYSFRLWEEKHLMLLSASELTSIYHFPNAPLEVPQIGNLKSRESAPPPDLPKQGLPLGFNVFRGIETPVRLAREDRRRHLYIIGQTGTGKSNFLKTMLAEDIKAGEGLCVIDPHGDLPEYALGLIPDHRIDDVIYFDPGDTERPLGLNMLEYDERFPEQKTLLLNELLAIFDKLFNMSIAGGPQFEQYFRNAGLLVMEDPASGNTLLEIRRVFADKTFRDYKLERCSNILVKMFWTQIAERAGGEAALVNMVPYVTSKFDAFLSSDIMRPIIAQSKSAFDFRRAMDEKKILLIDLSKGRLGETSSALLGLILVSKLLLASLSRTNVSEEERHDFYLYLDEFQNVTTKSIGTMLSEARKYRLNLTLTHQFIGQLEEEIKKAVFG</sequence>
<evidence type="ECO:0000313" key="5">
    <source>
        <dbReference type="Proteomes" id="UP000724148"/>
    </source>
</evidence>
<dbReference type="Pfam" id="PF26449">
    <property type="entry name" value="DUF8128"/>
    <property type="match status" value="1"/>
</dbReference>
<dbReference type="SUPFAM" id="SSF52540">
    <property type="entry name" value="P-loop containing nucleoside triphosphate hydrolases"/>
    <property type="match status" value="1"/>
</dbReference>
<evidence type="ECO:0000313" key="4">
    <source>
        <dbReference type="EMBL" id="MBI2097264.1"/>
    </source>
</evidence>
<protein>
    <submittedName>
        <fullName evidence="4">DUF87 domain-containing protein</fullName>
    </submittedName>
</protein>
<dbReference type="Gene3D" id="3.40.50.300">
    <property type="entry name" value="P-loop containing nucleotide triphosphate hydrolases"/>
    <property type="match status" value="2"/>
</dbReference>